<feature type="compositionally biased region" description="Basic and acidic residues" evidence="1">
    <location>
        <begin position="38"/>
        <end position="58"/>
    </location>
</feature>
<keyword evidence="4" id="KW-1185">Reference proteome</keyword>
<sequence precursor="true">MLMTTKRGMLMIVPAAMLAIAMGCSQGTDVVDAQPAAAEHDDHDHGHEHDHDHGESGHNHMGWWCVEHGVPEEECALCDGSLVAAFKEKGDWCEDHQRPDSQCFKCDPKRAETFVARYVAKFGEQPPERTE</sequence>
<evidence type="ECO:0000313" key="3">
    <source>
        <dbReference type="EMBL" id="QDU38034.1"/>
    </source>
</evidence>
<evidence type="ECO:0000313" key="4">
    <source>
        <dbReference type="Proteomes" id="UP000320496"/>
    </source>
</evidence>
<dbReference type="PROSITE" id="PS51257">
    <property type="entry name" value="PROKAR_LIPOPROTEIN"/>
    <property type="match status" value="1"/>
</dbReference>
<evidence type="ECO:0000256" key="1">
    <source>
        <dbReference type="SAM" id="MobiDB-lite"/>
    </source>
</evidence>
<proteinExistence type="predicted"/>
<accession>A0A517Z6E0</accession>
<evidence type="ECO:0000256" key="2">
    <source>
        <dbReference type="SAM" id="SignalP"/>
    </source>
</evidence>
<gene>
    <name evidence="3" type="ORF">Mal4_23540</name>
</gene>
<dbReference type="KEGG" id="mri:Mal4_23540"/>
<dbReference type="EMBL" id="CP036275">
    <property type="protein sequence ID" value="QDU38034.1"/>
    <property type="molecule type" value="Genomic_DNA"/>
</dbReference>
<organism evidence="3 4">
    <name type="scientific">Maioricimonas rarisocia</name>
    <dbReference type="NCBI Taxonomy" id="2528026"/>
    <lineage>
        <taxon>Bacteria</taxon>
        <taxon>Pseudomonadati</taxon>
        <taxon>Planctomycetota</taxon>
        <taxon>Planctomycetia</taxon>
        <taxon>Planctomycetales</taxon>
        <taxon>Planctomycetaceae</taxon>
        <taxon>Maioricimonas</taxon>
    </lineage>
</organism>
<keyword evidence="2" id="KW-0732">Signal</keyword>
<reference evidence="3 4" key="1">
    <citation type="submission" date="2019-02" db="EMBL/GenBank/DDBJ databases">
        <title>Deep-cultivation of Planctomycetes and their phenomic and genomic characterization uncovers novel biology.</title>
        <authorList>
            <person name="Wiegand S."/>
            <person name="Jogler M."/>
            <person name="Boedeker C."/>
            <person name="Pinto D."/>
            <person name="Vollmers J."/>
            <person name="Rivas-Marin E."/>
            <person name="Kohn T."/>
            <person name="Peeters S.H."/>
            <person name="Heuer A."/>
            <person name="Rast P."/>
            <person name="Oberbeckmann S."/>
            <person name="Bunk B."/>
            <person name="Jeske O."/>
            <person name="Meyerdierks A."/>
            <person name="Storesund J.E."/>
            <person name="Kallscheuer N."/>
            <person name="Luecker S."/>
            <person name="Lage O.M."/>
            <person name="Pohl T."/>
            <person name="Merkel B.J."/>
            <person name="Hornburger P."/>
            <person name="Mueller R.-W."/>
            <person name="Bruemmer F."/>
            <person name="Labrenz M."/>
            <person name="Spormann A.M."/>
            <person name="Op den Camp H."/>
            <person name="Overmann J."/>
            <person name="Amann R."/>
            <person name="Jetten M.S.M."/>
            <person name="Mascher T."/>
            <person name="Medema M.H."/>
            <person name="Devos D.P."/>
            <person name="Kaster A.-K."/>
            <person name="Ovreas L."/>
            <person name="Rohde M."/>
            <person name="Galperin M.Y."/>
            <person name="Jogler C."/>
        </authorList>
    </citation>
    <scope>NUCLEOTIDE SEQUENCE [LARGE SCALE GENOMIC DNA]</scope>
    <source>
        <strain evidence="3 4">Mal4</strain>
    </source>
</reference>
<evidence type="ECO:0008006" key="5">
    <source>
        <dbReference type="Google" id="ProtNLM"/>
    </source>
</evidence>
<dbReference type="Proteomes" id="UP000320496">
    <property type="component" value="Chromosome"/>
</dbReference>
<feature type="signal peptide" evidence="2">
    <location>
        <begin position="1"/>
        <end position="27"/>
    </location>
</feature>
<dbReference type="AlphaFoldDB" id="A0A517Z6E0"/>
<feature type="region of interest" description="Disordered" evidence="1">
    <location>
        <begin position="36"/>
        <end position="58"/>
    </location>
</feature>
<name>A0A517Z6E0_9PLAN</name>
<protein>
    <recommendedName>
        <fullName evidence="5">RND transporter</fullName>
    </recommendedName>
</protein>
<feature type="chain" id="PRO_5022023998" description="RND transporter" evidence="2">
    <location>
        <begin position="28"/>
        <end position="131"/>
    </location>
</feature>